<dbReference type="PROSITE" id="PS50293">
    <property type="entry name" value="TPR_REGION"/>
    <property type="match status" value="1"/>
</dbReference>
<keyword evidence="2" id="KW-0812">Transmembrane</keyword>
<sequence>MSTICEGCGAPAPANARSSGFVCNYCGGKNLPDASSHAAVSLGKAEERYQMGLLVMQSGEYAKAVEAFQKVLAVQPDHIDAQLCLAWCYLKSMTPKTVEARFAAVCDMLSKLDRETQHSSLEEISWREVVCQLLELAQQLAQGCYSVSARFRMAKNMQPAMQQLQMGLDVVLSVLVLGVPDAHGATHAALNGWIQCQIMADAGGDRHQLADRQTQFLQHLLLVAEAQPALLNEALAVNVRYKNAVIRALVAIKPALSRDLAADGLLTLLWRGYRSWPGLLQLAGLLFALYWLSSLLARCTLSSTGM</sequence>
<evidence type="ECO:0008006" key="5">
    <source>
        <dbReference type="Google" id="ProtNLM"/>
    </source>
</evidence>
<accession>A0A847RXI8</accession>
<reference evidence="3 4" key="1">
    <citation type="submission" date="2020-04" db="EMBL/GenBank/DDBJ databases">
        <title>Draft genome of Leeia sp. IMCC25680.</title>
        <authorList>
            <person name="Song J."/>
            <person name="Cho J.-C."/>
        </authorList>
    </citation>
    <scope>NUCLEOTIDE SEQUENCE [LARGE SCALE GENOMIC DNA]</scope>
    <source>
        <strain evidence="3 4">IMCC25680</strain>
    </source>
</reference>
<dbReference type="InterPro" id="IPR011990">
    <property type="entry name" value="TPR-like_helical_dom_sf"/>
</dbReference>
<dbReference type="Proteomes" id="UP000587991">
    <property type="component" value="Unassembled WGS sequence"/>
</dbReference>
<dbReference type="PROSITE" id="PS50005">
    <property type="entry name" value="TPR"/>
    <property type="match status" value="1"/>
</dbReference>
<comment type="caution">
    <text evidence="3">The sequence shown here is derived from an EMBL/GenBank/DDBJ whole genome shotgun (WGS) entry which is preliminary data.</text>
</comment>
<name>A0A847RXI8_9NEIS</name>
<proteinExistence type="predicted"/>
<keyword evidence="2" id="KW-1133">Transmembrane helix</keyword>
<protein>
    <recommendedName>
        <fullName evidence="5">Tetratricopeptide repeat protein</fullName>
    </recommendedName>
</protein>
<dbReference type="SMART" id="SM00028">
    <property type="entry name" value="TPR"/>
    <property type="match status" value="1"/>
</dbReference>
<evidence type="ECO:0000256" key="1">
    <source>
        <dbReference type="PROSITE-ProRule" id="PRU00339"/>
    </source>
</evidence>
<keyword evidence="2" id="KW-0472">Membrane</keyword>
<keyword evidence="4" id="KW-1185">Reference proteome</keyword>
<dbReference type="AlphaFoldDB" id="A0A847RXI8"/>
<dbReference type="InterPro" id="IPR019734">
    <property type="entry name" value="TPR_rpt"/>
</dbReference>
<dbReference type="RefSeq" id="WP_168877502.1">
    <property type="nucleotide sequence ID" value="NZ_JABAIM010000002.1"/>
</dbReference>
<gene>
    <name evidence="3" type="ORF">HF682_11945</name>
</gene>
<dbReference type="EMBL" id="JABAIM010000002">
    <property type="protein sequence ID" value="NLR75870.1"/>
    <property type="molecule type" value="Genomic_DNA"/>
</dbReference>
<feature type="transmembrane region" description="Helical" evidence="2">
    <location>
        <begin position="276"/>
        <end position="297"/>
    </location>
</feature>
<dbReference type="SUPFAM" id="SSF48452">
    <property type="entry name" value="TPR-like"/>
    <property type="match status" value="1"/>
</dbReference>
<evidence type="ECO:0000256" key="2">
    <source>
        <dbReference type="SAM" id="Phobius"/>
    </source>
</evidence>
<feature type="repeat" description="TPR" evidence="1">
    <location>
        <begin position="45"/>
        <end position="78"/>
    </location>
</feature>
<dbReference type="Gene3D" id="1.25.40.10">
    <property type="entry name" value="Tetratricopeptide repeat domain"/>
    <property type="match status" value="1"/>
</dbReference>
<organism evidence="3 4">
    <name type="scientific">Leeia aquatica</name>
    <dbReference type="NCBI Taxonomy" id="2725557"/>
    <lineage>
        <taxon>Bacteria</taxon>
        <taxon>Pseudomonadati</taxon>
        <taxon>Pseudomonadota</taxon>
        <taxon>Betaproteobacteria</taxon>
        <taxon>Neisseriales</taxon>
        <taxon>Leeiaceae</taxon>
        <taxon>Leeia</taxon>
    </lineage>
</organism>
<dbReference type="Pfam" id="PF14559">
    <property type="entry name" value="TPR_19"/>
    <property type="match status" value="1"/>
</dbReference>
<evidence type="ECO:0000313" key="4">
    <source>
        <dbReference type="Proteomes" id="UP000587991"/>
    </source>
</evidence>
<evidence type="ECO:0000313" key="3">
    <source>
        <dbReference type="EMBL" id="NLR75870.1"/>
    </source>
</evidence>
<keyword evidence="1" id="KW-0802">TPR repeat</keyword>